<evidence type="ECO:0000313" key="2">
    <source>
        <dbReference type="EMBL" id="GIL68967.1"/>
    </source>
</evidence>
<evidence type="ECO:0000313" key="3">
    <source>
        <dbReference type="Proteomes" id="UP000747399"/>
    </source>
</evidence>
<gene>
    <name evidence="2" type="ORF">Vafri_22246</name>
</gene>
<dbReference type="AlphaFoldDB" id="A0A8J4C098"/>
<sequence length="147" mass="15442">MASMLPSASLLLLLLLPLLNAYADQVAAMRRSLLQGCVDWSDNAASAIAEAACLRANGDCPRPTLGSQSGENNPANPLDRLGGKCLSTNKDQCLMESRGYISGGYGMCVPALSGVGSCSDDDFNLLAEKYLRQLCTQAGNAEQLTLP</sequence>
<keyword evidence="1" id="KW-0732">Signal</keyword>
<reference evidence="2" key="1">
    <citation type="journal article" date="2021" name="Proc. Natl. Acad. Sci. U.S.A.">
        <title>Three genomes in the algal genus Volvox reveal the fate of a haploid sex-determining region after a transition to homothallism.</title>
        <authorList>
            <person name="Yamamoto K."/>
            <person name="Hamaji T."/>
            <person name="Kawai-Toyooka H."/>
            <person name="Matsuzaki R."/>
            <person name="Takahashi F."/>
            <person name="Nishimura Y."/>
            <person name="Kawachi M."/>
            <person name="Noguchi H."/>
            <person name="Minakuchi Y."/>
            <person name="Umen J.G."/>
            <person name="Toyoda A."/>
            <person name="Nozaki H."/>
        </authorList>
    </citation>
    <scope>NUCLEOTIDE SEQUENCE</scope>
    <source>
        <strain evidence="2">NIES-3780</strain>
    </source>
</reference>
<proteinExistence type="predicted"/>
<accession>A0A8J4C098</accession>
<feature type="chain" id="PRO_5035177092" evidence="1">
    <location>
        <begin position="24"/>
        <end position="147"/>
    </location>
</feature>
<name>A0A8J4C098_9CHLO</name>
<organism evidence="2 3">
    <name type="scientific">Volvox africanus</name>
    <dbReference type="NCBI Taxonomy" id="51714"/>
    <lineage>
        <taxon>Eukaryota</taxon>
        <taxon>Viridiplantae</taxon>
        <taxon>Chlorophyta</taxon>
        <taxon>core chlorophytes</taxon>
        <taxon>Chlorophyceae</taxon>
        <taxon>CS clade</taxon>
        <taxon>Chlamydomonadales</taxon>
        <taxon>Volvocaceae</taxon>
        <taxon>Volvox</taxon>
    </lineage>
</organism>
<dbReference type="EMBL" id="BNCO01000211">
    <property type="protein sequence ID" value="GIL68967.1"/>
    <property type="molecule type" value="Genomic_DNA"/>
</dbReference>
<feature type="signal peptide" evidence="1">
    <location>
        <begin position="1"/>
        <end position="23"/>
    </location>
</feature>
<comment type="caution">
    <text evidence="2">The sequence shown here is derived from an EMBL/GenBank/DDBJ whole genome shotgun (WGS) entry which is preliminary data.</text>
</comment>
<keyword evidence="3" id="KW-1185">Reference proteome</keyword>
<dbReference type="Proteomes" id="UP000747399">
    <property type="component" value="Unassembled WGS sequence"/>
</dbReference>
<protein>
    <submittedName>
        <fullName evidence="2">Uncharacterized protein</fullName>
    </submittedName>
</protein>
<evidence type="ECO:0000256" key="1">
    <source>
        <dbReference type="SAM" id="SignalP"/>
    </source>
</evidence>